<evidence type="ECO:0000256" key="7">
    <source>
        <dbReference type="ARBA" id="ARBA00023033"/>
    </source>
</evidence>
<comment type="similarity">
    <text evidence="2">Belongs to the FAD-binding monooxygenase family.</text>
</comment>
<keyword evidence="4" id="KW-0274">FAD</keyword>
<feature type="domain" description="FAD/NAD(P)-binding" evidence="8">
    <location>
        <begin position="65"/>
        <end position="274"/>
    </location>
</feature>
<dbReference type="Pfam" id="PF07992">
    <property type="entry name" value="Pyr_redox_2"/>
    <property type="match status" value="1"/>
</dbReference>
<dbReference type="PANTHER" id="PTHR43098">
    <property type="entry name" value="L-ORNITHINE N(5)-MONOOXYGENASE-RELATED"/>
    <property type="match status" value="1"/>
</dbReference>
<name>T0HGU1_9SPHN</name>
<sequence>MGDGSNNTALDKDEILERYALEKAKRSGDVSDRHYTRLEGKFSHFQIDPHTPYHERSSVEREVTAVVLGSGWAGIHSGLNIKLAGIDDVCVIDKAGDFGGVWYWNRYPGVACDTESYIYMPMLEEMGVMPKANYASGAEILAHAQAIARKYGLYENALLQTGVTEARWDEKANRWRLTTDRGDAITTKYFVVTAGALQTPKLPRIDGVEDFAGHCFHTSRWDYEYTGGDSSGGLSRLAGKRVAIIGTGATAIQCIPHLAQSAGHLYVVQRTPSTIDVRNEHPTDKNWYTSQPPGWQMERIRNFNTVTAMEPFTVDLVDDGWTRPAVEAARRIRPDMASGEVQAVLDAVDLETTERIRARVSEVVHDPAVAERLKAWYPRMCKRPCFHDGYLDVYNRDNVTLVDTEGRGVESITPEGFSVNGKQYDVDCIIYSTGFELGPYAETPVTLPVFGKDGLTLKDKWRDGATTMHGFHIHGFPNFFMVSIAQSAWGFNFMQMLLEQGKHIGYLIGELERRGANRAEVTATAEAAWVAHHESLATRMANVENCTPGWVNNEGNLSIRTARGGAYGGGVNAFLTILEQWRAKGDLEGLAIE</sequence>
<keyword evidence="7" id="KW-0503">Monooxygenase</keyword>
<evidence type="ECO:0000259" key="8">
    <source>
        <dbReference type="Pfam" id="PF07992"/>
    </source>
</evidence>
<keyword evidence="6" id="KW-0560">Oxidoreductase</keyword>
<dbReference type="FunFam" id="3.50.50.60:FF:000341">
    <property type="entry name" value="Baeyer-Villiger monooxygenase"/>
    <property type="match status" value="1"/>
</dbReference>
<evidence type="ECO:0000256" key="2">
    <source>
        <dbReference type="ARBA" id="ARBA00010139"/>
    </source>
</evidence>
<proteinExistence type="inferred from homology"/>
<dbReference type="InterPro" id="IPR023753">
    <property type="entry name" value="FAD/NAD-binding_dom"/>
</dbReference>
<dbReference type="InterPro" id="IPR036188">
    <property type="entry name" value="FAD/NAD-bd_sf"/>
</dbReference>
<dbReference type="InterPro" id="IPR050775">
    <property type="entry name" value="FAD-binding_Monooxygenases"/>
</dbReference>
<dbReference type="Gene3D" id="3.50.50.60">
    <property type="entry name" value="FAD/NAD(P)-binding domain"/>
    <property type="match status" value="3"/>
</dbReference>
<evidence type="ECO:0000256" key="4">
    <source>
        <dbReference type="ARBA" id="ARBA00022827"/>
    </source>
</evidence>
<evidence type="ECO:0000313" key="9">
    <source>
        <dbReference type="EMBL" id="EQB12227.1"/>
    </source>
</evidence>
<keyword evidence="10" id="KW-1185">Reference proteome</keyword>
<evidence type="ECO:0000256" key="3">
    <source>
        <dbReference type="ARBA" id="ARBA00022630"/>
    </source>
</evidence>
<evidence type="ECO:0000256" key="6">
    <source>
        <dbReference type="ARBA" id="ARBA00023002"/>
    </source>
</evidence>
<keyword evidence="5" id="KW-0521">NADP</keyword>
<comment type="caution">
    <text evidence="9">The sequence shown here is derived from an EMBL/GenBank/DDBJ whole genome shotgun (WGS) entry which is preliminary data.</text>
</comment>
<evidence type="ECO:0000256" key="5">
    <source>
        <dbReference type="ARBA" id="ARBA00022857"/>
    </source>
</evidence>
<dbReference type="PATRIC" id="fig|1331060.3.peg.4054"/>
<dbReference type="EMBL" id="ATDP01000104">
    <property type="protein sequence ID" value="EQB12227.1"/>
    <property type="molecule type" value="Genomic_DNA"/>
</dbReference>
<dbReference type="PANTHER" id="PTHR43098:SF4">
    <property type="entry name" value="BLR3857 PROTEIN"/>
    <property type="match status" value="1"/>
</dbReference>
<accession>T0HGU1</accession>
<comment type="cofactor">
    <cofactor evidence="1">
        <name>FAD</name>
        <dbReference type="ChEBI" id="CHEBI:57692"/>
    </cofactor>
</comment>
<keyword evidence="3" id="KW-0285">Flavoprotein</keyword>
<evidence type="ECO:0000313" key="10">
    <source>
        <dbReference type="Proteomes" id="UP000015531"/>
    </source>
</evidence>
<protein>
    <recommendedName>
        <fullName evidence="8">FAD/NAD(P)-binding domain-containing protein</fullName>
    </recommendedName>
</protein>
<gene>
    <name evidence="9" type="ORF">RLDS_20970</name>
</gene>
<dbReference type="GO" id="GO:0004497">
    <property type="term" value="F:monooxygenase activity"/>
    <property type="evidence" value="ECO:0007669"/>
    <property type="project" value="UniProtKB-KW"/>
</dbReference>
<organism evidence="9 10">
    <name type="scientific">Sphingobium lactosutens DS20</name>
    <dbReference type="NCBI Taxonomy" id="1331060"/>
    <lineage>
        <taxon>Bacteria</taxon>
        <taxon>Pseudomonadati</taxon>
        <taxon>Pseudomonadota</taxon>
        <taxon>Alphaproteobacteria</taxon>
        <taxon>Sphingomonadales</taxon>
        <taxon>Sphingomonadaceae</taxon>
        <taxon>Sphingobium</taxon>
    </lineage>
</organism>
<reference evidence="9 10" key="1">
    <citation type="journal article" date="2013" name="Genome Announc.">
        <title>Draft Genome Sequence of Sphingobium lactosutens Strain DS20T, Isolated from a Hexachlorocyclohexane Dumpsite.</title>
        <authorList>
            <person name="Kumar R."/>
            <person name="Dwivedi V."/>
            <person name="Negi V."/>
            <person name="Khurana J.P."/>
            <person name="Lal R."/>
        </authorList>
    </citation>
    <scope>NUCLEOTIDE SEQUENCE [LARGE SCALE GENOMIC DNA]</scope>
    <source>
        <strain evidence="9 10">DS20</strain>
    </source>
</reference>
<dbReference type="Proteomes" id="UP000015531">
    <property type="component" value="Unassembled WGS sequence"/>
</dbReference>
<dbReference type="RefSeq" id="WP_021227679.1">
    <property type="nucleotide sequence ID" value="NZ_ATDP01000104.1"/>
</dbReference>
<evidence type="ECO:0000256" key="1">
    <source>
        <dbReference type="ARBA" id="ARBA00001974"/>
    </source>
</evidence>
<dbReference type="AlphaFoldDB" id="T0HGU1"/>
<dbReference type="SUPFAM" id="SSF51905">
    <property type="entry name" value="FAD/NAD(P)-binding domain"/>
    <property type="match status" value="1"/>
</dbReference>
<dbReference type="eggNOG" id="COG2072">
    <property type="taxonomic scope" value="Bacteria"/>
</dbReference>